<keyword evidence="3" id="KW-0963">Cytoplasm</keyword>
<dbReference type="OrthoDB" id="19714at2759"/>
<dbReference type="RefSeq" id="XP_007786696.1">
    <property type="nucleotide sequence ID" value="XM_007788506.1"/>
</dbReference>
<dbReference type="eggNOG" id="ENOG502S43V">
    <property type="taxonomic scope" value="Eukaryota"/>
</dbReference>
<dbReference type="HOGENOM" id="CLU_054062_0_0_1"/>
<sequence length="326" mass="34483">MIPANSKPAGMEIIAEAPEVTSFVPLIEHQSTTPASFYSGPPVLHYHSQRCKLIVLESDMSKSAAVQGLAQASEKLNTLNGESANGDDVEAQSLVEEISVQRVISDIDVWVTSEKLLLYSPSSEVGISIPYPIISLHAIQSVPAPSAGEHQGLYMQLLSQSPNAEGGVEDEEEDSISLTIIPQNDAPPPPTTTDPDSTSGDHTPQPPSLAMFTALSNCSNLHPDPVNNEQELGGLEESALFQAGMIAPGNASGDLPPPMPGSGGWITAENMGEYFDEEGNLIGEDTAGEDDTLGVGAGSVRPREDDEDEAAHENGTTDETKWRRTG</sequence>
<dbReference type="PANTHER" id="PTHR21399">
    <property type="entry name" value="CHLORIDE CONDUCTANCE REGULATORY PROTEIN ICLN"/>
    <property type="match status" value="1"/>
</dbReference>
<dbReference type="InterPro" id="IPR039924">
    <property type="entry name" value="ICln/Lot5/Saf5"/>
</dbReference>
<dbReference type="AlphaFoldDB" id="U1GE10"/>
<evidence type="ECO:0000256" key="3">
    <source>
        <dbReference type="ARBA" id="ARBA00022490"/>
    </source>
</evidence>
<dbReference type="OMA" id="NMHEYFD"/>
<evidence type="ECO:0000256" key="4">
    <source>
        <dbReference type="ARBA" id="ARBA00023242"/>
    </source>
</evidence>
<protein>
    <recommendedName>
        <fullName evidence="8">Regulator of volume decrease after cellular swelling-domain-containing protein</fullName>
    </recommendedName>
</protein>
<keyword evidence="7" id="KW-1185">Reference proteome</keyword>
<evidence type="ECO:0000256" key="5">
    <source>
        <dbReference type="SAM" id="MobiDB-lite"/>
    </source>
</evidence>
<comment type="subcellular location">
    <subcellularLocation>
        <location evidence="2">Cytoplasm</location>
    </subcellularLocation>
    <subcellularLocation>
        <location evidence="1">Nucleus</location>
    </subcellularLocation>
</comment>
<evidence type="ECO:0000313" key="6">
    <source>
        <dbReference type="EMBL" id="ERF75847.1"/>
    </source>
</evidence>
<dbReference type="InterPro" id="IPR011993">
    <property type="entry name" value="PH-like_dom_sf"/>
</dbReference>
<dbReference type="GO" id="GO:0005829">
    <property type="term" value="C:cytosol"/>
    <property type="evidence" value="ECO:0007669"/>
    <property type="project" value="TreeGrafter"/>
</dbReference>
<dbReference type="Gene3D" id="2.30.29.30">
    <property type="entry name" value="Pleckstrin-homology domain (PH domain)/Phosphotyrosine-binding domain (PTB)"/>
    <property type="match status" value="1"/>
</dbReference>
<dbReference type="EMBL" id="KE720795">
    <property type="protein sequence ID" value="ERF75847.1"/>
    <property type="molecule type" value="Genomic_DNA"/>
</dbReference>
<evidence type="ECO:0000256" key="2">
    <source>
        <dbReference type="ARBA" id="ARBA00004496"/>
    </source>
</evidence>
<keyword evidence="4" id="KW-0539">Nucleus</keyword>
<reference evidence="7" key="1">
    <citation type="journal article" date="2014" name="BMC Genomics">
        <title>Genome characteristics reveal the impact of lichenization on lichen-forming fungus Endocarpon pusillum Hedwig (Verrucariales, Ascomycota).</title>
        <authorList>
            <person name="Wang Y.-Y."/>
            <person name="Liu B."/>
            <person name="Zhang X.-Y."/>
            <person name="Zhou Q.-M."/>
            <person name="Zhang T."/>
            <person name="Li H."/>
            <person name="Yu Y.-F."/>
            <person name="Zhang X.-L."/>
            <person name="Hao X.-Y."/>
            <person name="Wang M."/>
            <person name="Wang L."/>
            <person name="Wei J.-C."/>
        </authorList>
    </citation>
    <scope>NUCLEOTIDE SEQUENCE [LARGE SCALE GENOMIC DNA]</scope>
    <source>
        <strain evidence="7">Z07020 / HMAS-L-300199</strain>
    </source>
</reference>
<dbReference type="PANTHER" id="PTHR21399:SF0">
    <property type="entry name" value="METHYLOSOME SUBUNIT PICLN"/>
    <property type="match status" value="1"/>
</dbReference>
<feature type="compositionally biased region" description="Low complexity" evidence="5">
    <location>
        <begin position="193"/>
        <end position="203"/>
    </location>
</feature>
<dbReference type="GO" id="GO:0034715">
    <property type="term" value="C:pICln-Sm protein complex"/>
    <property type="evidence" value="ECO:0007669"/>
    <property type="project" value="TreeGrafter"/>
</dbReference>
<gene>
    <name evidence="6" type="ORF">EPUS_01213</name>
</gene>
<accession>U1GE10</accession>
<dbReference type="Pfam" id="PF03517">
    <property type="entry name" value="Voldacs"/>
    <property type="match status" value="1"/>
</dbReference>
<dbReference type="Proteomes" id="UP000019373">
    <property type="component" value="Unassembled WGS sequence"/>
</dbReference>
<evidence type="ECO:0008006" key="8">
    <source>
        <dbReference type="Google" id="ProtNLM"/>
    </source>
</evidence>
<dbReference type="GO" id="GO:0045292">
    <property type="term" value="P:mRNA cis splicing, via spliceosome"/>
    <property type="evidence" value="ECO:0007669"/>
    <property type="project" value="TreeGrafter"/>
</dbReference>
<feature type="region of interest" description="Disordered" evidence="5">
    <location>
        <begin position="271"/>
        <end position="326"/>
    </location>
</feature>
<dbReference type="GO" id="GO:0000387">
    <property type="term" value="P:spliceosomal snRNP assembly"/>
    <property type="evidence" value="ECO:0007669"/>
    <property type="project" value="TreeGrafter"/>
</dbReference>
<name>U1GE10_ENDPU</name>
<evidence type="ECO:0000256" key="1">
    <source>
        <dbReference type="ARBA" id="ARBA00004123"/>
    </source>
</evidence>
<proteinExistence type="predicted"/>
<dbReference type="GO" id="GO:0005681">
    <property type="term" value="C:spliceosomal complex"/>
    <property type="evidence" value="ECO:0007669"/>
    <property type="project" value="TreeGrafter"/>
</dbReference>
<organism evidence="6 7">
    <name type="scientific">Endocarpon pusillum (strain Z07020 / HMAS-L-300199)</name>
    <name type="common">Lichen-forming fungus</name>
    <dbReference type="NCBI Taxonomy" id="1263415"/>
    <lineage>
        <taxon>Eukaryota</taxon>
        <taxon>Fungi</taxon>
        <taxon>Dikarya</taxon>
        <taxon>Ascomycota</taxon>
        <taxon>Pezizomycotina</taxon>
        <taxon>Eurotiomycetes</taxon>
        <taxon>Chaetothyriomycetidae</taxon>
        <taxon>Verrucariales</taxon>
        <taxon>Verrucariaceae</taxon>
        <taxon>Endocarpon</taxon>
    </lineage>
</organism>
<evidence type="ECO:0000313" key="7">
    <source>
        <dbReference type="Proteomes" id="UP000019373"/>
    </source>
</evidence>
<dbReference type="GeneID" id="19236271"/>
<feature type="region of interest" description="Disordered" evidence="5">
    <location>
        <begin position="161"/>
        <end position="210"/>
    </location>
</feature>